<feature type="region of interest" description="Disordered" evidence="1">
    <location>
        <begin position="313"/>
        <end position="337"/>
    </location>
</feature>
<dbReference type="EMBL" id="CP144753">
    <property type="protein sequence ID" value="WVZ95109.1"/>
    <property type="molecule type" value="Genomic_DNA"/>
</dbReference>
<proteinExistence type="predicted"/>
<feature type="compositionally biased region" description="Pro residues" evidence="1">
    <location>
        <begin position="76"/>
        <end position="86"/>
    </location>
</feature>
<feature type="region of interest" description="Disordered" evidence="1">
    <location>
        <begin position="249"/>
        <end position="271"/>
    </location>
</feature>
<feature type="region of interest" description="Disordered" evidence="1">
    <location>
        <begin position="68"/>
        <end position="139"/>
    </location>
</feature>
<feature type="compositionally biased region" description="Polar residues" evidence="1">
    <location>
        <begin position="89"/>
        <end position="98"/>
    </location>
</feature>
<gene>
    <name evidence="2" type="ORF">U9M48_040911</name>
</gene>
<keyword evidence="3" id="KW-1185">Reference proteome</keyword>
<evidence type="ECO:0000313" key="2">
    <source>
        <dbReference type="EMBL" id="WVZ95109.1"/>
    </source>
</evidence>
<dbReference type="Proteomes" id="UP001341281">
    <property type="component" value="Chromosome 09"/>
</dbReference>
<organism evidence="2 3">
    <name type="scientific">Paspalum notatum var. saurae</name>
    <dbReference type="NCBI Taxonomy" id="547442"/>
    <lineage>
        <taxon>Eukaryota</taxon>
        <taxon>Viridiplantae</taxon>
        <taxon>Streptophyta</taxon>
        <taxon>Embryophyta</taxon>
        <taxon>Tracheophyta</taxon>
        <taxon>Spermatophyta</taxon>
        <taxon>Magnoliopsida</taxon>
        <taxon>Liliopsida</taxon>
        <taxon>Poales</taxon>
        <taxon>Poaceae</taxon>
        <taxon>PACMAD clade</taxon>
        <taxon>Panicoideae</taxon>
        <taxon>Andropogonodae</taxon>
        <taxon>Paspaleae</taxon>
        <taxon>Paspalinae</taxon>
        <taxon>Paspalum</taxon>
    </lineage>
</organism>
<dbReference type="AlphaFoldDB" id="A0AAQ3UTC2"/>
<name>A0AAQ3UTC2_PASNO</name>
<accession>A0AAQ3UTC2</accession>
<feature type="region of interest" description="Disordered" evidence="1">
    <location>
        <begin position="161"/>
        <end position="201"/>
    </location>
</feature>
<evidence type="ECO:0000313" key="3">
    <source>
        <dbReference type="Proteomes" id="UP001341281"/>
    </source>
</evidence>
<protein>
    <submittedName>
        <fullName evidence="2">Uncharacterized protein</fullName>
    </submittedName>
</protein>
<sequence length="337" mass="36307">MPTSCEISKSLKAALSRCTAKEPQSLDADAEELRLLRACHEVRFFSAGAGDADVLASQDTAAAVAIAETPRAIPSQPRPRTIPSPPIGNRTSESNNSKAVDGTLNRRQPKPGRSSPQRSLPPWKKLWKGPLPPPRHSPKLSIGDVLLPALRNFGSKGNVTCAFPRTNQNPTEAKRSGVGLESPKRSGAGQAPKVSFSKRNRRRAEPIVVHHPVCLAPPKPSIAPRSYIEAAKPYTAPRSYVEAVMAGGRRREPGGQRGRRGRGAHPGATHSAKLQPDEMLIQSPRATLPCPTAGVDAISGGGGGRPRRCWPCRWPSSKGSTGRAPVWPPNRRRWAKW</sequence>
<reference evidence="2 3" key="1">
    <citation type="submission" date="2024-02" db="EMBL/GenBank/DDBJ databases">
        <title>High-quality chromosome-scale genome assembly of Pensacola bahiagrass (Paspalum notatum Flugge var. saurae).</title>
        <authorList>
            <person name="Vega J.M."/>
            <person name="Podio M."/>
            <person name="Orjuela J."/>
            <person name="Siena L.A."/>
            <person name="Pessino S.C."/>
            <person name="Combes M.C."/>
            <person name="Mariac C."/>
            <person name="Albertini E."/>
            <person name="Pupilli F."/>
            <person name="Ortiz J.P.A."/>
            <person name="Leblanc O."/>
        </authorList>
    </citation>
    <scope>NUCLEOTIDE SEQUENCE [LARGE SCALE GENOMIC DNA]</scope>
    <source>
        <strain evidence="2">R1</strain>
        <tissue evidence="2">Leaf</tissue>
    </source>
</reference>
<evidence type="ECO:0000256" key="1">
    <source>
        <dbReference type="SAM" id="MobiDB-lite"/>
    </source>
</evidence>